<evidence type="ECO:0000313" key="2">
    <source>
        <dbReference type="Proteomes" id="UP001179501"/>
    </source>
</evidence>
<dbReference type="Proteomes" id="UP001179501">
    <property type="component" value="Chromosome"/>
</dbReference>
<organism evidence="1 2">
    <name type="scientific">Porphyromonas gingivalis</name>
    <name type="common">Bacteroides gingivalis</name>
    <dbReference type="NCBI Taxonomy" id="837"/>
    <lineage>
        <taxon>Bacteria</taxon>
        <taxon>Pseudomonadati</taxon>
        <taxon>Bacteroidota</taxon>
        <taxon>Bacteroidia</taxon>
        <taxon>Bacteroidales</taxon>
        <taxon>Porphyromonadaceae</taxon>
        <taxon>Porphyromonas</taxon>
    </lineage>
</organism>
<protein>
    <submittedName>
        <fullName evidence="1">Uncharacterized protein</fullName>
    </submittedName>
</protein>
<dbReference type="EMBL" id="CP116614">
    <property type="protein sequence ID" value="WCG02601.1"/>
    <property type="molecule type" value="Genomic_DNA"/>
</dbReference>
<gene>
    <name evidence="1" type="ORF">NY151_08030</name>
</gene>
<reference evidence="1" key="1">
    <citation type="submission" date="2023-01" db="EMBL/GenBank/DDBJ databases">
        <title>Phages are important unrecognized players in the ecology of the oral pathogen Porphyromonas gingivalis.</title>
        <authorList>
            <person name="Matrishin C.B."/>
            <person name="Kauffman K.M."/>
        </authorList>
    </citation>
    <scope>NUCLEOTIDE SEQUENCE</scope>
    <source>
        <strain evidence="1">ATCC 49417</strain>
    </source>
</reference>
<proteinExistence type="predicted"/>
<dbReference type="RefSeq" id="WP_077083605.1">
    <property type="nucleotide sequence ID" value="NZ_CP116614.1"/>
</dbReference>
<name>A0AAF0BF75_PORGN</name>
<sequence>MKITKDGFVWKCISAEEARKIWDVELFEIYKLYDDDSEGLIESEERLLEEITGGAKLAIEVGKLPAGINTPLQ</sequence>
<accession>A0AAF0BF75</accession>
<dbReference type="AlphaFoldDB" id="A0AAF0BF75"/>
<evidence type="ECO:0000313" key="1">
    <source>
        <dbReference type="EMBL" id="WCG02601.1"/>
    </source>
</evidence>